<feature type="domain" description="E3 ubiquitin-protein ligase NRDP1" evidence="2">
    <location>
        <begin position="131"/>
        <end position="191"/>
    </location>
</feature>
<dbReference type="GO" id="GO:0016567">
    <property type="term" value="P:protein ubiquitination"/>
    <property type="evidence" value="ECO:0007669"/>
    <property type="project" value="InterPro"/>
</dbReference>
<gene>
    <name evidence="3" type="ORF">U0070_002038</name>
</gene>
<evidence type="ECO:0000256" key="1">
    <source>
        <dbReference type="SAM" id="MobiDB-lite"/>
    </source>
</evidence>
<dbReference type="InterPro" id="IPR015036">
    <property type="entry name" value="NRDP1"/>
</dbReference>
<dbReference type="EMBL" id="JBBHLL010000350">
    <property type="protein sequence ID" value="KAK7805116.1"/>
    <property type="molecule type" value="Genomic_DNA"/>
</dbReference>
<accession>A0AAW0HSH5</accession>
<dbReference type="Proteomes" id="UP001488838">
    <property type="component" value="Unassembled WGS sequence"/>
</dbReference>
<dbReference type="Pfam" id="PF08941">
    <property type="entry name" value="USP8_interact"/>
    <property type="match status" value="1"/>
</dbReference>
<name>A0AAW0HSH5_MYOGA</name>
<dbReference type="InterPro" id="IPR037255">
    <property type="entry name" value="NRDP1_C"/>
</dbReference>
<dbReference type="AlphaFoldDB" id="A0AAW0HSH5"/>
<evidence type="ECO:0000313" key="4">
    <source>
        <dbReference type="Proteomes" id="UP001488838"/>
    </source>
</evidence>
<sequence>MPRSVKNQNLKQTVNFVYLGGSLSSKGGSVSDVKKWIEQRGLRSRHQERILPLTWFVYNVKSGVGDTVDSSNFATRSQESLDELPNHNCIKYLRSLVQQQQTCVAGLKGASAEHKRRLAEQKRDIQLLKKPDAVLRAVSKHSLVESGCLASTVHAMVGNAHKRSWSPGSGRTRDKTMNHGYCKNNVSKNIPS</sequence>
<keyword evidence="4" id="KW-1185">Reference proteome</keyword>
<reference evidence="3 4" key="1">
    <citation type="journal article" date="2023" name="bioRxiv">
        <title>Conserved and derived expression patterns and positive selection on dental genes reveal complex evolutionary context of ever-growing rodent molars.</title>
        <authorList>
            <person name="Calamari Z.T."/>
            <person name="Song A."/>
            <person name="Cohen E."/>
            <person name="Akter M."/>
            <person name="Roy R.D."/>
            <person name="Hallikas O."/>
            <person name="Christensen M.M."/>
            <person name="Li P."/>
            <person name="Marangoni P."/>
            <person name="Jernvall J."/>
            <person name="Klein O.D."/>
        </authorList>
    </citation>
    <scope>NUCLEOTIDE SEQUENCE [LARGE SCALE GENOMIC DNA]</scope>
    <source>
        <strain evidence="3">V071</strain>
    </source>
</reference>
<evidence type="ECO:0000259" key="2">
    <source>
        <dbReference type="Pfam" id="PF08941"/>
    </source>
</evidence>
<dbReference type="GO" id="GO:0061630">
    <property type="term" value="F:ubiquitin protein ligase activity"/>
    <property type="evidence" value="ECO:0007669"/>
    <property type="project" value="InterPro"/>
</dbReference>
<feature type="region of interest" description="Disordered" evidence="1">
    <location>
        <begin position="161"/>
        <end position="192"/>
    </location>
</feature>
<dbReference type="SUPFAM" id="SSF160088">
    <property type="entry name" value="NRDP1 C-terminal domain-like"/>
    <property type="match status" value="1"/>
</dbReference>
<proteinExistence type="predicted"/>
<evidence type="ECO:0000313" key="3">
    <source>
        <dbReference type="EMBL" id="KAK7805116.1"/>
    </source>
</evidence>
<organism evidence="3 4">
    <name type="scientific">Myodes glareolus</name>
    <name type="common">Bank vole</name>
    <name type="synonym">Clethrionomys glareolus</name>
    <dbReference type="NCBI Taxonomy" id="447135"/>
    <lineage>
        <taxon>Eukaryota</taxon>
        <taxon>Metazoa</taxon>
        <taxon>Chordata</taxon>
        <taxon>Craniata</taxon>
        <taxon>Vertebrata</taxon>
        <taxon>Euteleostomi</taxon>
        <taxon>Mammalia</taxon>
        <taxon>Eutheria</taxon>
        <taxon>Euarchontoglires</taxon>
        <taxon>Glires</taxon>
        <taxon>Rodentia</taxon>
        <taxon>Myomorpha</taxon>
        <taxon>Muroidea</taxon>
        <taxon>Cricetidae</taxon>
        <taxon>Arvicolinae</taxon>
        <taxon>Myodes</taxon>
    </lineage>
</organism>
<protein>
    <recommendedName>
        <fullName evidence="2">E3 ubiquitin-protein ligase NRDP1 domain-containing protein</fullName>
    </recommendedName>
</protein>
<comment type="caution">
    <text evidence="3">The sequence shown here is derived from an EMBL/GenBank/DDBJ whole genome shotgun (WGS) entry which is preliminary data.</text>
</comment>